<gene>
    <name evidence="1" type="ORF">DILT_LOCUS15683</name>
</gene>
<dbReference type="AlphaFoldDB" id="A0A3P7MNB1"/>
<protein>
    <submittedName>
        <fullName evidence="1">Uncharacterized protein</fullName>
    </submittedName>
</protein>
<name>A0A3P7MNB1_DIBLA</name>
<organism evidence="1 2">
    <name type="scientific">Dibothriocephalus latus</name>
    <name type="common">Fish tapeworm</name>
    <name type="synonym">Diphyllobothrium latum</name>
    <dbReference type="NCBI Taxonomy" id="60516"/>
    <lineage>
        <taxon>Eukaryota</taxon>
        <taxon>Metazoa</taxon>
        <taxon>Spiralia</taxon>
        <taxon>Lophotrochozoa</taxon>
        <taxon>Platyhelminthes</taxon>
        <taxon>Cestoda</taxon>
        <taxon>Eucestoda</taxon>
        <taxon>Diphyllobothriidea</taxon>
        <taxon>Diphyllobothriidae</taxon>
        <taxon>Dibothriocephalus</taxon>
    </lineage>
</organism>
<proteinExistence type="predicted"/>
<feature type="non-terminal residue" evidence="1">
    <location>
        <position position="120"/>
    </location>
</feature>
<sequence>MQDEGGCNPAQLMAMSLPFVGAATNPQSPSDTSREFREVFKFLGVSSQVTSDPESSAEDVLALIQAAALRSGLAGGSSDGSSALDELIHRWLNQVTSFSPPLLLAAGSRASGGGGKALDD</sequence>
<dbReference type="Proteomes" id="UP000281553">
    <property type="component" value="Unassembled WGS sequence"/>
</dbReference>
<keyword evidence="2" id="KW-1185">Reference proteome</keyword>
<reference evidence="1 2" key="1">
    <citation type="submission" date="2018-11" db="EMBL/GenBank/DDBJ databases">
        <authorList>
            <consortium name="Pathogen Informatics"/>
        </authorList>
    </citation>
    <scope>NUCLEOTIDE SEQUENCE [LARGE SCALE GENOMIC DNA]</scope>
</reference>
<evidence type="ECO:0000313" key="1">
    <source>
        <dbReference type="EMBL" id="VDN31114.1"/>
    </source>
</evidence>
<evidence type="ECO:0000313" key="2">
    <source>
        <dbReference type="Proteomes" id="UP000281553"/>
    </source>
</evidence>
<dbReference type="EMBL" id="UYRU01080496">
    <property type="protein sequence ID" value="VDN31114.1"/>
    <property type="molecule type" value="Genomic_DNA"/>
</dbReference>
<accession>A0A3P7MNB1</accession>